<proteinExistence type="predicted"/>
<accession>A0A517SYY9</accession>
<protein>
    <submittedName>
        <fullName evidence="1">Uncharacterized protein</fullName>
    </submittedName>
</protein>
<dbReference type="Proteomes" id="UP000315003">
    <property type="component" value="Chromosome"/>
</dbReference>
<organism evidence="1 2">
    <name type="scientific">Stieleria bergensis</name>
    <dbReference type="NCBI Taxonomy" id="2528025"/>
    <lineage>
        <taxon>Bacteria</taxon>
        <taxon>Pseudomonadati</taxon>
        <taxon>Planctomycetota</taxon>
        <taxon>Planctomycetia</taxon>
        <taxon>Pirellulales</taxon>
        <taxon>Pirellulaceae</taxon>
        <taxon>Stieleria</taxon>
    </lineage>
</organism>
<gene>
    <name evidence="1" type="ORF">SV7mr_38850</name>
</gene>
<dbReference type="AlphaFoldDB" id="A0A517SYY9"/>
<evidence type="ECO:0000313" key="1">
    <source>
        <dbReference type="EMBL" id="QDT61350.1"/>
    </source>
</evidence>
<sequence>MICEVMPAEVTEIVRMKDWLHSQKIRLPLTDHMSKQLLCVLRGIAE</sequence>
<dbReference type="EMBL" id="CP036272">
    <property type="protein sequence ID" value="QDT61350.1"/>
    <property type="molecule type" value="Genomic_DNA"/>
</dbReference>
<keyword evidence="2" id="KW-1185">Reference proteome</keyword>
<name>A0A517SYY9_9BACT</name>
<evidence type="ECO:0000313" key="2">
    <source>
        <dbReference type="Proteomes" id="UP000315003"/>
    </source>
</evidence>
<reference evidence="1 2" key="1">
    <citation type="submission" date="2019-02" db="EMBL/GenBank/DDBJ databases">
        <title>Deep-cultivation of Planctomycetes and their phenomic and genomic characterization uncovers novel biology.</title>
        <authorList>
            <person name="Wiegand S."/>
            <person name="Jogler M."/>
            <person name="Boedeker C."/>
            <person name="Pinto D."/>
            <person name="Vollmers J."/>
            <person name="Rivas-Marin E."/>
            <person name="Kohn T."/>
            <person name="Peeters S.H."/>
            <person name="Heuer A."/>
            <person name="Rast P."/>
            <person name="Oberbeckmann S."/>
            <person name="Bunk B."/>
            <person name="Jeske O."/>
            <person name="Meyerdierks A."/>
            <person name="Storesund J.E."/>
            <person name="Kallscheuer N."/>
            <person name="Luecker S."/>
            <person name="Lage O.M."/>
            <person name="Pohl T."/>
            <person name="Merkel B.J."/>
            <person name="Hornburger P."/>
            <person name="Mueller R.-W."/>
            <person name="Bruemmer F."/>
            <person name="Labrenz M."/>
            <person name="Spormann A.M."/>
            <person name="Op den Camp H."/>
            <person name="Overmann J."/>
            <person name="Amann R."/>
            <person name="Jetten M.S.M."/>
            <person name="Mascher T."/>
            <person name="Medema M.H."/>
            <person name="Devos D.P."/>
            <person name="Kaster A.-K."/>
            <person name="Ovreas L."/>
            <person name="Rohde M."/>
            <person name="Galperin M.Y."/>
            <person name="Jogler C."/>
        </authorList>
    </citation>
    <scope>NUCLEOTIDE SEQUENCE [LARGE SCALE GENOMIC DNA]</scope>
    <source>
        <strain evidence="1 2">SV_7m_r</strain>
    </source>
</reference>